<comment type="similarity">
    <text evidence="2 7 8">In the C-terminal section; belongs to the NAD synthetase family.</text>
</comment>
<feature type="active site" description="Nucleophile; for glutaminase activity" evidence="7">
    <location>
        <position position="163"/>
    </location>
</feature>
<feature type="binding site" evidence="7">
    <location>
        <position position="412"/>
    </location>
    <ligand>
        <name>deamido-NAD(+)</name>
        <dbReference type="ChEBI" id="CHEBI:58437"/>
        <note>ligand shared between two neighboring subunits</note>
    </ligand>
</feature>
<dbReference type="RefSeq" id="WP_119575963.1">
    <property type="nucleotide sequence ID" value="NZ_QXEC01000011.1"/>
</dbReference>
<evidence type="ECO:0000256" key="9">
    <source>
        <dbReference type="RuleBase" id="RU003811"/>
    </source>
</evidence>
<dbReference type="Gene3D" id="3.40.50.620">
    <property type="entry name" value="HUPs"/>
    <property type="match status" value="1"/>
</dbReference>
<dbReference type="InterPro" id="IPR014445">
    <property type="entry name" value="Gln-dep_NAD_synthase"/>
</dbReference>
<keyword evidence="13" id="KW-1185">Reference proteome</keyword>
<dbReference type="UniPathway" id="UPA00253">
    <property type="reaction ID" value="UER00334"/>
</dbReference>
<dbReference type="PROSITE" id="PS50263">
    <property type="entry name" value="CN_HYDROLASE"/>
    <property type="match status" value="1"/>
</dbReference>
<dbReference type="InterPro" id="IPR003010">
    <property type="entry name" value="C-N_Hydrolase"/>
</dbReference>
<dbReference type="InterPro" id="IPR036526">
    <property type="entry name" value="C-N_Hydrolase_sf"/>
</dbReference>
<feature type="active site" description="For glutaminase activity" evidence="7">
    <location>
        <position position="127"/>
    </location>
</feature>
<organism evidence="12 13">
    <name type="scientific">Micromonospora radicis</name>
    <dbReference type="NCBI Taxonomy" id="1894971"/>
    <lineage>
        <taxon>Bacteria</taxon>
        <taxon>Bacillati</taxon>
        <taxon>Actinomycetota</taxon>
        <taxon>Actinomycetes</taxon>
        <taxon>Micromonosporales</taxon>
        <taxon>Micromonosporaceae</taxon>
        <taxon>Micromonospora</taxon>
    </lineage>
</organism>
<evidence type="ECO:0000256" key="4">
    <source>
        <dbReference type="ARBA" id="ARBA00022741"/>
    </source>
</evidence>
<dbReference type="FunFam" id="3.40.50.620:FF:000106">
    <property type="entry name" value="Glutamine-dependent NAD(+) synthetase"/>
    <property type="match status" value="1"/>
</dbReference>
<dbReference type="Pfam" id="PF00795">
    <property type="entry name" value="CN_hydrolase"/>
    <property type="match status" value="1"/>
</dbReference>
<dbReference type="Gene3D" id="3.60.110.10">
    <property type="entry name" value="Carbon-nitrogen hydrolase"/>
    <property type="match status" value="1"/>
</dbReference>
<feature type="binding site" evidence="7">
    <location>
        <position position="133"/>
    </location>
    <ligand>
        <name>L-glutamine</name>
        <dbReference type="ChEBI" id="CHEBI:58359"/>
    </ligand>
</feature>
<dbReference type="GO" id="GO:0003952">
    <property type="term" value="F:NAD+ synthase (glutamine-hydrolyzing) activity"/>
    <property type="evidence" value="ECO:0007669"/>
    <property type="project" value="UniProtKB-UniRule"/>
</dbReference>
<keyword evidence="5 7" id="KW-0067">ATP-binding</keyword>
<proteinExistence type="inferred from homology"/>
<feature type="binding site" evidence="7">
    <location>
        <position position="190"/>
    </location>
    <ligand>
        <name>L-glutamine</name>
        <dbReference type="ChEBI" id="CHEBI:58359"/>
    </ligand>
</feature>
<dbReference type="SUPFAM" id="SSF56317">
    <property type="entry name" value="Carbon-nitrogen hydrolase"/>
    <property type="match status" value="1"/>
</dbReference>
<dbReference type="OrthoDB" id="9760188at2"/>
<keyword evidence="6 7" id="KW-0520">NAD</keyword>
<dbReference type="GO" id="GO:0005737">
    <property type="term" value="C:cytoplasm"/>
    <property type="evidence" value="ECO:0007669"/>
    <property type="project" value="InterPro"/>
</dbReference>
<evidence type="ECO:0000256" key="10">
    <source>
        <dbReference type="SAM" id="MobiDB-lite"/>
    </source>
</evidence>
<evidence type="ECO:0000313" key="12">
    <source>
        <dbReference type="EMBL" id="RIV37942.1"/>
    </source>
</evidence>
<comment type="pathway">
    <text evidence="1 7 8">Cofactor biosynthesis; NAD(+) biosynthesis; NAD(+) from deamido-NAD(+) (L-Gln route): step 1/1.</text>
</comment>
<dbReference type="CDD" id="cd00553">
    <property type="entry name" value="NAD_synthase"/>
    <property type="match status" value="1"/>
</dbReference>
<dbReference type="Pfam" id="PF02540">
    <property type="entry name" value="NAD_synthase"/>
    <property type="match status" value="1"/>
</dbReference>
<feature type="binding site" evidence="7">
    <location>
        <position position="196"/>
    </location>
    <ligand>
        <name>L-glutamine</name>
        <dbReference type="ChEBI" id="CHEBI:58359"/>
    </ligand>
</feature>
<feature type="active site" description="Proton acceptor; for glutaminase activity" evidence="7">
    <location>
        <position position="44"/>
    </location>
</feature>
<evidence type="ECO:0000313" key="13">
    <source>
        <dbReference type="Proteomes" id="UP000283832"/>
    </source>
</evidence>
<evidence type="ECO:0000256" key="6">
    <source>
        <dbReference type="ARBA" id="ARBA00023027"/>
    </source>
</evidence>
<dbReference type="PANTHER" id="PTHR23090:SF9">
    <property type="entry name" value="GLUTAMINE-DEPENDENT NAD(+) SYNTHETASE"/>
    <property type="match status" value="1"/>
</dbReference>
<dbReference type="GO" id="GO:0008795">
    <property type="term" value="F:NAD+ synthase activity"/>
    <property type="evidence" value="ECO:0007669"/>
    <property type="project" value="UniProtKB-UniRule"/>
</dbReference>
<evidence type="ECO:0000256" key="5">
    <source>
        <dbReference type="ARBA" id="ARBA00022840"/>
    </source>
</evidence>
<reference evidence="12 13" key="1">
    <citation type="submission" date="2018-08" db="EMBL/GenBank/DDBJ databases">
        <title>Jishengella sp. nov., isolated from a root of Azadirachta indica A. Juss. var. siamensis Valenton.</title>
        <authorList>
            <person name="Kuncharoen N."/>
            <person name="Tanasupawat S."/>
            <person name="Kudo T."/>
            <person name="Ohkuma M."/>
        </authorList>
    </citation>
    <scope>NUCLEOTIDE SEQUENCE [LARGE SCALE GENOMIC DNA]</scope>
    <source>
        <strain evidence="12 13">AZ1-13</strain>
    </source>
</reference>
<comment type="caution">
    <text evidence="7">Lacks conserved residue(s) required for the propagation of feature annotation.</text>
</comment>
<protein>
    <recommendedName>
        <fullName evidence="7 8">Glutamine-dependent NAD(+) synthetase</fullName>
        <ecNumber evidence="7 8">6.3.5.1</ecNumber>
    </recommendedName>
    <alternativeName>
        <fullName evidence="7 8">NAD(+) synthase [glutamine-hydrolyzing]</fullName>
    </alternativeName>
</protein>
<feature type="region of interest" description="Disordered" evidence="10">
    <location>
        <begin position="479"/>
        <end position="506"/>
    </location>
</feature>
<dbReference type="InterPro" id="IPR003694">
    <property type="entry name" value="NAD_synthase"/>
</dbReference>
<dbReference type="PIRSF" id="PIRSF006630">
    <property type="entry name" value="NADS_GAT"/>
    <property type="match status" value="1"/>
</dbReference>
<feature type="domain" description="CN hydrolase" evidence="11">
    <location>
        <begin position="4"/>
        <end position="260"/>
    </location>
</feature>
<feature type="binding site" evidence="7">
    <location>
        <position position="557"/>
    </location>
    <ligand>
        <name>deamido-NAD(+)</name>
        <dbReference type="ChEBI" id="CHEBI:58437"/>
        <note>ligand shared between two neighboring subunits</note>
    </ligand>
</feature>
<sequence length="588" mass="62279">MPTLRLALCQVNPSVGDLTGNAALVRAWTRRAADAGAQLALFPEMMLTGYPVEDLVFRRSFVAASKAALDALAADLAADGLGELPVVVGYLDADGPPQVSGDAEPGRGARNAAALLHRGTVAATYFKHHLPNYGVFDEDRYFVSGDMLTVVRLGGVDVALTICEDLWQAGGPFAAARTAGVGLVVNINGSPYELNKDDVRLPVVRRRAAEAGATIAYVNMIGGQDELVFEGDSMIVAPDGTLLTRAPQFVEHLLVHDVQVPAATDGATAADGAEVADGLRVVRRTVDPIPAAPDGPAATGGIIEPVADEAEVWQALVLGLRDYVNKNRFPSVVLGLSGGIDSAVVAAIAVDALGPERVVAVSMPSQHSSEHSREDAADLAKRTGLDYRVEPIQPMVDTFLANLSLSGVAVENLQARVRGVLLMALSNQEGPLVLTTGNKSELAVGYSTLYGDSVGGFNPIKDVWKTLVWRLAKWRNAEATRTGQTPPIPENSIGKPPSAELSPGQLDSDSLPDYDVLDPILIGYVDGDLGRDGLVASGHDPAVVDKVLRMVDTAEYKRRQSAPGTKISMKAFGRDRRLPITNRWREDG</sequence>
<dbReference type="HAMAP" id="MF_02090">
    <property type="entry name" value="NadE_glutamine_dep"/>
    <property type="match status" value="1"/>
</dbReference>
<dbReference type="AlphaFoldDB" id="A0A418MU76"/>
<evidence type="ECO:0000256" key="1">
    <source>
        <dbReference type="ARBA" id="ARBA00005188"/>
    </source>
</evidence>
<dbReference type="PANTHER" id="PTHR23090">
    <property type="entry name" value="NH 3 /GLUTAMINE-DEPENDENT NAD + SYNTHETASE"/>
    <property type="match status" value="1"/>
</dbReference>
<feature type="binding site" evidence="7">
    <location>
        <position position="441"/>
    </location>
    <ligand>
        <name>deamido-NAD(+)</name>
        <dbReference type="ChEBI" id="CHEBI:58437"/>
        <note>ligand shared between two neighboring subunits</note>
    </ligand>
</feature>
<dbReference type="GO" id="GO:0004359">
    <property type="term" value="F:glutaminase activity"/>
    <property type="evidence" value="ECO:0007669"/>
    <property type="project" value="InterPro"/>
</dbReference>
<feature type="binding site" evidence="7">
    <location>
        <position position="436"/>
    </location>
    <ligand>
        <name>ATP</name>
        <dbReference type="ChEBI" id="CHEBI:30616"/>
    </ligand>
</feature>
<dbReference type="InterPro" id="IPR014729">
    <property type="entry name" value="Rossmann-like_a/b/a_fold"/>
</dbReference>
<evidence type="ECO:0000256" key="8">
    <source>
        <dbReference type="PIRNR" id="PIRNR006630"/>
    </source>
</evidence>
<evidence type="ECO:0000259" key="11">
    <source>
        <dbReference type="PROSITE" id="PS50263"/>
    </source>
</evidence>
<feature type="binding site" evidence="7">
    <location>
        <begin position="335"/>
        <end position="342"/>
    </location>
    <ligand>
        <name>ATP</name>
        <dbReference type="ChEBI" id="CHEBI:30616"/>
    </ligand>
</feature>
<accession>A0A418MU76</accession>
<dbReference type="Proteomes" id="UP000283832">
    <property type="component" value="Unassembled WGS sequence"/>
</dbReference>
<evidence type="ECO:0000256" key="7">
    <source>
        <dbReference type="HAMAP-Rule" id="MF_02090"/>
    </source>
</evidence>
<dbReference type="SUPFAM" id="SSF52402">
    <property type="entry name" value="Adenine nucleotide alpha hydrolases-like"/>
    <property type="match status" value="1"/>
</dbReference>
<dbReference type="EC" id="6.3.5.1" evidence="7 8"/>
<evidence type="ECO:0000256" key="2">
    <source>
        <dbReference type="ARBA" id="ARBA00007145"/>
    </source>
</evidence>
<dbReference type="InterPro" id="IPR022310">
    <property type="entry name" value="NAD/GMP_synthase"/>
</dbReference>
<comment type="similarity">
    <text evidence="9">Belongs to the NAD synthetase family.</text>
</comment>
<dbReference type="GO" id="GO:0005524">
    <property type="term" value="F:ATP binding"/>
    <property type="evidence" value="ECO:0007669"/>
    <property type="project" value="UniProtKB-UniRule"/>
</dbReference>
<dbReference type="GO" id="GO:0009435">
    <property type="term" value="P:NAD+ biosynthetic process"/>
    <property type="evidence" value="ECO:0007669"/>
    <property type="project" value="UniProtKB-UniRule"/>
</dbReference>
<keyword evidence="3 7" id="KW-0436">Ligase</keyword>
<dbReference type="NCBIfam" id="NF010588">
    <property type="entry name" value="PRK13981.1"/>
    <property type="match status" value="1"/>
</dbReference>
<dbReference type="CDD" id="cd07570">
    <property type="entry name" value="GAT_Gln-NAD-synth"/>
    <property type="match status" value="1"/>
</dbReference>
<evidence type="ECO:0000256" key="3">
    <source>
        <dbReference type="ARBA" id="ARBA00022598"/>
    </source>
</evidence>
<comment type="caution">
    <text evidence="12">The sequence shown here is derived from an EMBL/GenBank/DDBJ whole genome shotgun (WGS) entry which is preliminary data.</text>
</comment>
<dbReference type="NCBIfam" id="TIGR00552">
    <property type="entry name" value="nadE"/>
    <property type="match status" value="1"/>
</dbReference>
<gene>
    <name evidence="7" type="primary">nadE</name>
    <name evidence="12" type="ORF">D2L64_13380</name>
</gene>
<dbReference type="EMBL" id="QXEC01000011">
    <property type="protein sequence ID" value="RIV37942.1"/>
    <property type="molecule type" value="Genomic_DNA"/>
</dbReference>
<name>A0A418MU76_9ACTN</name>
<keyword evidence="4 7" id="KW-0547">Nucleotide-binding</keyword>
<comment type="catalytic activity">
    <reaction evidence="7 8">
        <text>deamido-NAD(+) + L-glutamine + ATP + H2O = L-glutamate + AMP + diphosphate + NAD(+) + H(+)</text>
        <dbReference type="Rhea" id="RHEA:24384"/>
        <dbReference type="ChEBI" id="CHEBI:15377"/>
        <dbReference type="ChEBI" id="CHEBI:15378"/>
        <dbReference type="ChEBI" id="CHEBI:29985"/>
        <dbReference type="ChEBI" id="CHEBI:30616"/>
        <dbReference type="ChEBI" id="CHEBI:33019"/>
        <dbReference type="ChEBI" id="CHEBI:57540"/>
        <dbReference type="ChEBI" id="CHEBI:58359"/>
        <dbReference type="ChEBI" id="CHEBI:58437"/>
        <dbReference type="ChEBI" id="CHEBI:456215"/>
        <dbReference type="EC" id="6.3.5.1"/>
    </reaction>
</comment>
<comment type="function">
    <text evidence="7">Catalyzes the ATP-dependent amidation of deamido-NAD to form NAD. Uses L-glutamine as a nitrogen source.</text>
</comment>